<comment type="cofactor">
    <cofactor evidence="1 4">
        <name>a divalent metal cation</name>
        <dbReference type="ChEBI" id="CHEBI:60240"/>
    </cofactor>
</comment>
<dbReference type="NCBIfam" id="NF003141">
    <property type="entry name" value="PRK04056.1"/>
    <property type="match status" value="1"/>
</dbReference>
<dbReference type="InterPro" id="IPR029001">
    <property type="entry name" value="ITPase-like_fam"/>
</dbReference>
<evidence type="ECO:0000313" key="5">
    <source>
        <dbReference type="EMBL" id="MDO2409327.1"/>
    </source>
</evidence>
<comment type="catalytic activity">
    <reaction evidence="4">
        <text>a 2'-deoxyribonucleoside 5'-triphosphate + H2O = a 2'-deoxyribonucleoside 5'-phosphate + diphosphate + H(+)</text>
        <dbReference type="Rhea" id="RHEA:44644"/>
        <dbReference type="ChEBI" id="CHEBI:15377"/>
        <dbReference type="ChEBI" id="CHEBI:15378"/>
        <dbReference type="ChEBI" id="CHEBI:33019"/>
        <dbReference type="ChEBI" id="CHEBI:61560"/>
        <dbReference type="ChEBI" id="CHEBI:65317"/>
        <dbReference type="EC" id="3.6.1.9"/>
    </reaction>
</comment>
<evidence type="ECO:0000256" key="3">
    <source>
        <dbReference type="ARBA" id="ARBA00023080"/>
    </source>
</evidence>
<accession>A0ABT8T6J9</accession>
<dbReference type="PIRSF" id="PIRSF006305">
    <property type="entry name" value="Maf"/>
    <property type="match status" value="1"/>
</dbReference>
<evidence type="ECO:0000256" key="2">
    <source>
        <dbReference type="ARBA" id="ARBA00022801"/>
    </source>
</evidence>
<dbReference type="InterPro" id="IPR003697">
    <property type="entry name" value="Maf-like"/>
</dbReference>
<evidence type="ECO:0000256" key="4">
    <source>
        <dbReference type="HAMAP-Rule" id="MF_00528"/>
    </source>
</evidence>
<dbReference type="SUPFAM" id="SSF52972">
    <property type="entry name" value="ITPase-like"/>
    <property type="match status" value="1"/>
</dbReference>
<reference evidence="5 6" key="1">
    <citation type="submission" date="2023-06" db="EMBL/GenBank/DDBJ databases">
        <title>Campylobacter magnum sp. nov., isolated from cecal contents of domestic pigs (Sus scrofa domesticus).</title>
        <authorList>
            <person name="Papic B."/>
            <person name="Gruntar I."/>
        </authorList>
    </citation>
    <scope>NUCLEOTIDE SEQUENCE [LARGE SCALE GENOMIC DNA]</scope>
    <source>
        <strain evidence="6">34484-21</strain>
    </source>
</reference>
<keyword evidence="6" id="KW-1185">Reference proteome</keyword>
<evidence type="ECO:0000256" key="1">
    <source>
        <dbReference type="ARBA" id="ARBA00001968"/>
    </source>
</evidence>
<dbReference type="PANTHER" id="PTHR43213:SF5">
    <property type="entry name" value="BIFUNCTIONAL DTTP_UTP PYROPHOSPHATASE_METHYLTRANSFERASE PROTEIN-RELATED"/>
    <property type="match status" value="1"/>
</dbReference>
<comment type="subcellular location">
    <subcellularLocation>
        <location evidence="4">Cytoplasm</location>
    </subcellularLocation>
</comment>
<comment type="similarity">
    <text evidence="4">Belongs to the Maf family.</text>
</comment>
<dbReference type="EMBL" id="JAULJQ010000004">
    <property type="protein sequence ID" value="MDO2409327.1"/>
    <property type="molecule type" value="Genomic_DNA"/>
</dbReference>
<dbReference type="RefSeq" id="WP_302244196.1">
    <property type="nucleotide sequence ID" value="NZ_JAULJQ010000004.1"/>
</dbReference>
<proteinExistence type="inferred from homology"/>
<organism evidence="5 6">
    <name type="scientific">Campylobacter magnus</name>
    <dbReference type="NCBI Taxonomy" id="3026462"/>
    <lineage>
        <taxon>Bacteria</taxon>
        <taxon>Pseudomonadati</taxon>
        <taxon>Campylobacterota</taxon>
        <taxon>Epsilonproteobacteria</taxon>
        <taxon>Campylobacterales</taxon>
        <taxon>Campylobacteraceae</taxon>
        <taxon>Campylobacter</taxon>
    </lineage>
</organism>
<comment type="caution">
    <text evidence="4">Lacks conserved residue(s) required for the propagation of feature annotation.</text>
</comment>
<sequence>MVFLASSSASRALLLKQAGIAYEQIAFDYDESKICAIKTAPVSYSQAVVEQKVLQFKAHFGLQLGQFLERGAIVFADSSVICKGQILGKAKDESHARAMLKLQSGAKASVYSAMCVLAKDFTLSALSVASYDFAPYPEREIDKYIASGEYIGKAGAMMIEGFSGRYILSQHGDISTAMGLDVPLLKAFLAPLA</sequence>
<keyword evidence="4" id="KW-0963">Cytoplasm</keyword>
<keyword evidence="2 4" id="KW-0378">Hydrolase</keyword>
<comment type="function">
    <text evidence="4">Nucleoside triphosphate pyrophosphatase. May have a dual role in cell division arrest and in preventing the incorporation of modified nucleotides into cellular nucleic acids.</text>
</comment>
<dbReference type="Pfam" id="PF02545">
    <property type="entry name" value="Maf"/>
    <property type="match status" value="1"/>
</dbReference>
<name>A0ABT8T6J9_9BACT</name>
<evidence type="ECO:0000313" key="6">
    <source>
        <dbReference type="Proteomes" id="UP001171111"/>
    </source>
</evidence>
<comment type="caution">
    <text evidence="5">The sequence shown here is derived from an EMBL/GenBank/DDBJ whole genome shotgun (WGS) entry which is preliminary data.</text>
</comment>
<keyword evidence="3 4" id="KW-0546">Nucleotide metabolism</keyword>
<gene>
    <name evidence="5" type="primary">maf</name>
    <name evidence="5" type="ORF">Q2362_04340</name>
</gene>
<dbReference type="Gene3D" id="3.90.950.10">
    <property type="match status" value="1"/>
</dbReference>
<feature type="active site" description="Proton acceptor" evidence="4">
    <location>
        <position position="77"/>
    </location>
</feature>
<dbReference type="HAMAP" id="MF_00528">
    <property type="entry name" value="Maf"/>
    <property type="match status" value="1"/>
</dbReference>
<comment type="catalytic activity">
    <reaction evidence="4">
        <text>a ribonucleoside 5'-triphosphate + H2O = a ribonucleoside 5'-phosphate + diphosphate + H(+)</text>
        <dbReference type="Rhea" id="RHEA:23996"/>
        <dbReference type="ChEBI" id="CHEBI:15377"/>
        <dbReference type="ChEBI" id="CHEBI:15378"/>
        <dbReference type="ChEBI" id="CHEBI:33019"/>
        <dbReference type="ChEBI" id="CHEBI:58043"/>
        <dbReference type="ChEBI" id="CHEBI:61557"/>
        <dbReference type="EC" id="3.6.1.9"/>
    </reaction>
</comment>
<dbReference type="EC" id="3.6.1.9" evidence="4"/>
<dbReference type="Proteomes" id="UP001171111">
    <property type="component" value="Unassembled WGS sequence"/>
</dbReference>
<protein>
    <recommendedName>
        <fullName evidence="4">Nucleoside triphosphate pyrophosphatase</fullName>
        <ecNumber evidence="4">3.6.1.9</ecNumber>
    </recommendedName>
    <alternativeName>
        <fullName evidence="4">Nucleotide pyrophosphatase</fullName>
        <shortName evidence="4">Nucleotide PPase</shortName>
    </alternativeName>
</protein>
<dbReference type="PANTHER" id="PTHR43213">
    <property type="entry name" value="BIFUNCTIONAL DTTP/UTP PYROPHOSPHATASE/METHYLTRANSFERASE PROTEIN-RELATED"/>
    <property type="match status" value="1"/>
</dbReference>